<keyword evidence="4" id="KW-1185">Reference proteome</keyword>
<gene>
    <name evidence="3" type="ORF">CROST_001230</name>
</gene>
<dbReference type="Gene3D" id="1.10.287.950">
    <property type="entry name" value="Methyl-accepting chemotaxis protein"/>
    <property type="match status" value="1"/>
</dbReference>
<dbReference type="PANTHER" id="PTHR32089:SF112">
    <property type="entry name" value="LYSOZYME-LIKE PROTEIN-RELATED"/>
    <property type="match status" value="1"/>
</dbReference>
<proteinExistence type="inferred from homology"/>
<accession>A0A1S8MAE5</accession>
<dbReference type="Pfam" id="PF00015">
    <property type="entry name" value="MCPsignal"/>
    <property type="match status" value="1"/>
</dbReference>
<dbReference type="KEGG" id="crw:CROST_001230"/>
<dbReference type="PROSITE" id="PS50111">
    <property type="entry name" value="CHEMOTAXIS_TRANSDUC_2"/>
    <property type="match status" value="1"/>
</dbReference>
<dbReference type="GO" id="GO:0016020">
    <property type="term" value="C:membrane"/>
    <property type="evidence" value="ECO:0007669"/>
    <property type="project" value="InterPro"/>
</dbReference>
<dbReference type="InterPro" id="IPR003660">
    <property type="entry name" value="HAMP_dom"/>
</dbReference>
<evidence type="ECO:0000256" key="2">
    <source>
        <dbReference type="ARBA" id="ARBA00029447"/>
    </source>
</evidence>
<comment type="similarity">
    <text evidence="2">Belongs to the methyl-accepting chemotaxis (MCP) protein family.</text>
</comment>
<dbReference type="STRING" id="84029.CROST_32940"/>
<evidence type="ECO:0000256" key="1">
    <source>
        <dbReference type="ARBA" id="ARBA00023224"/>
    </source>
</evidence>
<organism evidence="3 4">
    <name type="scientific">Clostridium felsineum</name>
    <dbReference type="NCBI Taxonomy" id="36839"/>
    <lineage>
        <taxon>Bacteria</taxon>
        <taxon>Bacillati</taxon>
        <taxon>Bacillota</taxon>
        <taxon>Clostridia</taxon>
        <taxon>Eubacteriales</taxon>
        <taxon>Clostridiaceae</taxon>
        <taxon>Clostridium</taxon>
    </lineage>
</organism>
<dbReference type="SMART" id="SM00283">
    <property type="entry name" value="MA"/>
    <property type="match status" value="1"/>
</dbReference>
<dbReference type="PROSITE" id="PS50885">
    <property type="entry name" value="HAMP"/>
    <property type="match status" value="1"/>
</dbReference>
<dbReference type="Proteomes" id="UP000190951">
    <property type="component" value="Chromosome"/>
</dbReference>
<name>A0A1S8MAE5_9CLOT</name>
<dbReference type="AlphaFoldDB" id="A0A1S8MAE5"/>
<evidence type="ECO:0000313" key="3">
    <source>
        <dbReference type="EMBL" id="URZ09452.1"/>
    </source>
</evidence>
<keyword evidence="1" id="KW-0807">Transducer</keyword>
<dbReference type="Gene3D" id="6.10.340.10">
    <property type="match status" value="1"/>
</dbReference>
<dbReference type="EMBL" id="CP096983">
    <property type="protein sequence ID" value="URZ09452.1"/>
    <property type="molecule type" value="Genomic_DNA"/>
</dbReference>
<reference evidence="3 4" key="1">
    <citation type="submission" date="2022-04" db="EMBL/GenBank/DDBJ databases">
        <title>Genome sequence of C. roseum typestrain.</title>
        <authorList>
            <person name="Poehlein A."/>
            <person name="Schoch T."/>
            <person name="Duerre P."/>
            <person name="Daniel R."/>
        </authorList>
    </citation>
    <scope>NUCLEOTIDE SEQUENCE [LARGE SCALE GENOMIC DNA]</scope>
    <source>
        <strain evidence="3 4">DSM 7320</strain>
    </source>
</reference>
<dbReference type="SUPFAM" id="SSF58104">
    <property type="entry name" value="Methyl-accepting chemotaxis protein (MCP) signaling domain"/>
    <property type="match status" value="1"/>
</dbReference>
<dbReference type="GO" id="GO:0007165">
    <property type="term" value="P:signal transduction"/>
    <property type="evidence" value="ECO:0007669"/>
    <property type="project" value="UniProtKB-KW"/>
</dbReference>
<sequence length="702" mass="77873">MNKLFDPGIKLMNKLKYSKKFLLIFMIFLLPLIAILSFFLNKLNNDVAVSNNQIKGLKYINETTILLKHVQQHRGFTLMFINGNLTVKEQIIKKESEIKNDISAIDKINEEYKSKIDVTDEWNSIKKDWSLLGIQDTNYKGKELIDKHNALISKVMNFDYSISDKSNLILEQKVDKFYLVDTIVNKLPIVAENVALARGTGSGVAAKKSITSDEKFKLLYLTQVATSNLNSSIRGMDIVYKTMPEMKGKLSSQTTEVFGSTKDLISLINNELLNKSQITIDSGEYFNTATTTVDKIYTLIGNESTQLMTMLNKDNISVKNLRVFVLLISLLTMLVLIYIFISFYQAIKGTMQIIESSTSAISKGKLDEEIVHEINDETGLIIKALNNMLRSFSSMIRASKNVSSEVINSTQVLAKTTEETANAANDIANSIQNIAAGAESQVQITKDASLEMEKVSKDIEHIKEKSNKVLQSSNQMDEFAKKGNQSVMETINMMNNINDSVIESNSTIYKLGERSKNIGEIITKITDIANESDLLALNASIEAARAGEAGKGFAVVADEVRKLAEQSASSANEISDIIHLIQKESNDSINKMEAVTKNVDDGLKIVSEAGEDFKRILESVKDITKQVESVTSVTEAIFNNSRKVTAKVNDVRQIASDFSTSVQEVAAASEEELAAMEQVFALAAGLNKKANELEGLIERFKV</sequence>
<dbReference type="RefSeq" id="WP_077833564.1">
    <property type="nucleotide sequence ID" value="NZ_CP096983.1"/>
</dbReference>
<dbReference type="InterPro" id="IPR004089">
    <property type="entry name" value="MCPsignal_dom"/>
</dbReference>
<evidence type="ECO:0000313" key="4">
    <source>
        <dbReference type="Proteomes" id="UP000190951"/>
    </source>
</evidence>
<dbReference type="CDD" id="cd11386">
    <property type="entry name" value="MCP_signal"/>
    <property type="match status" value="1"/>
</dbReference>
<dbReference type="PANTHER" id="PTHR32089">
    <property type="entry name" value="METHYL-ACCEPTING CHEMOTAXIS PROTEIN MCPB"/>
    <property type="match status" value="1"/>
</dbReference>
<protein>
    <submittedName>
        <fullName evidence="3">Uncharacterized protein</fullName>
    </submittedName>
</protein>